<accession>A0AAN1XZJ6</accession>
<dbReference type="GO" id="GO:0043565">
    <property type="term" value="F:sequence-specific DNA binding"/>
    <property type="evidence" value="ECO:0007669"/>
    <property type="project" value="InterPro"/>
</dbReference>
<gene>
    <name evidence="5" type="ORF">WPS_35580</name>
</gene>
<dbReference type="KEGG" id="vab:WPS_35580"/>
<dbReference type="InterPro" id="IPR050204">
    <property type="entry name" value="AraC_XylS_family_regulators"/>
</dbReference>
<reference evidence="5 6" key="1">
    <citation type="journal article" date="2022" name="ISME Commun">
        <title>Vulcanimicrobium alpinus gen. nov. sp. nov., the first cultivated representative of the candidate phylum 'Eremiobacterota', is a metabolically versatile aerobic anoxygenic phototroph.</title>
        <authorList>
            <person name="Yabe S."/>
            <person name="Muto K."/>
            <person name="Abe K."/>
            <person name="Yokota A."/>
            <person name="Staudigel H."/>
            <person name="Tebo B.M."/>
        </authorList>
    </citation>
    <scope>NUCLEOTIDE SEQUENCE [LARGE SCALE GENOMIC DNA]</scope>
    <source>
        <strain evidence="5 6">WC8-2</strain>
    </source>
</reference>
<evidence type="ECO:0000256" key="3">
    <source>
        <dbReference type="ARBA" id="ARBA00023163"/>
    </source>
</evidence>
<dbReference type="GO" id="GO:0003700">
    <property type="term" value="F:DNA-binding transcription factor activity"/>
    <property type="evidence" value="ECO:0007669"/>
    <property type="project" value="InterPro"/>
</dbReference>
<dbReference type="InterPro" id="IPR018062">
    <property type="entry name" value="HTH_AraC-typ_CS"/>
</dbReference>
<dbReference type="PROSITE" id="PS00041">
    <property type="entry name" value="HTH_ARAC_FAMILY_1"/>
    <property type="match status" value="1"/>
</dbReference>
<evidence type="ECO:0000259" key="4">
    <source>
        <dbReference type="PROSITE" id="PS01124"/>
    </source>
</evidence>
<evidence type="ECO:0000256" key="2">
    <source>
        <dbReference type="ARBA" id="ARBA00023125"/>
    </source>
</evidence>
<dbReference type="RefSeq" id="WP_317995804.1">
    <property type="nucleotide sequence ID" value="NZ_AP025523.1"/>
</dbReference>
<dbReference type="Proteomes" id="UP001317532">
    <property type="component" value="Chromosome"/>
</dbReference>
<keyword evidence="1" id="KW-0805">Transcription regulation</keyword>
<feature type="domain" description="HTH araC/xylS-type" evidence="4">
    <location>
        <begin position="138"/>
        <end position="236"/>
    </location>
</feature>
<sequence>MQIFVTLAGTGFRGDLQGGAGFRRRFVFEPGETHIIDASQEHRFEWQFAEMTSLFVSPERIAGLLGQGFARVPALGDVRHVSDPLIVHYAANVARLMRTTLIDPLALEHAADAILLRLAEIGTGRYPTVTSGSDLAWRRIVEYVEAKLDGPVTLAEIAQIADLPQHALNRWFHKRAGIPPHRWVRARRIARGKQHLVASGMDLAAIALATGFAHQSHFTQAFRQAEGITPARFRALAAQR</sequence>
<protein>
    <recommendedName>
        <fullName evidence="4">HTH araC/xylS-type domain-containing protein</fullName>
    </recommendedName>
</protein>
<dbReference type="InterPro" id="IPR018060">
    <property type="entry name" value="HTH_AraC"/>
</dbReference>
<dbReference type="InterPro" id="IPR009057">
    <property type="entry name" value="Homeodomain-like_sf"/>
</dbReference>
<dbReference type="PANTHER" id="PTHR46796:SF6">
    <property type="entry name" value="ARAC SUBFAMILY"/>
    <property type="match status" value="1"/>
</dbReference>
<dbReference type="SUPFAM" id="SSF46689">
    <property type="entry name" value="Homeodomain-like"/>
    <property type="match status" value="2"/>
</dbReference>
<dbReference type="AlphaFoldDB" id="A0AAN1XZJ6"/>
<dbReference type="Pfam" id="PF12833">
    <property type="entry name" value="HTH_18"/>
    <property type="match status" value="1"/>
</dbReference>
<name>A0AAN1XZJ6_UNVUL</name>
<keyword evidence="6" id="KW-1185">Reference proteome</keyword>
<dbReference type="EMBL" id="AP025523">
    <property type="protein sequence ID" value="BDE08282.1"/>
    <property type="molecule type" value="Genomic_DNA"/>
</dbReference>
<proteinExistence type="predicted"/>
<dbReference type="PANTHER" id="PTHR46796">
    <property type="entry name" value="HTH-TYPE TRANSCRIPTIONAL ACTIVATOR RHAS-RELATED"/>
    <property type="match status" value="1"/>
</dbReference>
<keyword evidence="3" id="KW-0804">Transcription</keyword>
<keyword evidence="2" id="KW-0238">DNA-binding</keyword>
<dbReference type="PRINTS" id="PR00032">
    <property type="entry name" value="HTHARAC"/>
</dbReference>
<evidence type="ECO:0000313" key="5">
    <source>
        <dbReference type="EMBL" id="BDE08282.1"/>
    </source>
</evidence>
<evidence type="ECO:0000256" key="1">
    <source>
        <dbReference type="ARBA" id="ARBA00023015"/>
    </source>
</evidence>
<dbReference type="PROSITE" id="PS01124">
    <property type="entry name" value="HTH_ARAC_FAMILY_2"/>
    <property type="match status" value="1"/>
</dbReference>
<evidence type="ECO:0000313" key="6">
    <source>
        <dbReference type="Proteomes" id="UP001317532"/>
    </source>
</evidence>
<organism evidence="5 6">
    <name type="scientific">Vulcanimicrobium alpinum</name>
    <dbReference type="NCBI Taxonomy" id="3016050"/>
    <lineage>
        <taxon>Bacteria</taxon>
        <taxon>Bacillati</taxon>
        <taxon>Vulcanimicrobiota</taxon>
        <taxon>Vulcanimicrobiia</taxon>
        <taxon>Vulcanimicrobiales</taxon>
        <taxon>Vulcanimicrobiaceae</taxon>
        <taxon>Vulcanimicrobium</taxon>
    </lineage>
</organism>
<dbReference type="Gene3D" id="1.10.10.60">
    <property type="entry name" value="Homeodomain-like"/>
    <property type="match status" value="1"/>
</dbReference>
<dbReference type="SMART" id="SM00342">
    <property type="entry name" value="HTH_ARAC"/>
    <property type="match status" value="1"/>
</dbReference>
<dbReference type="InterPro" id="IPR020449">
    <property type="entry name" value="Tscrpt_reg_AraC-type_HTH"/>
</dbReference>